<name>A0A2S4PQ41_9PEZI</name>
<dbReference type="Pfam" id="PF00235">
    <property type="entry name" value="Profilin"/>
    <property type="match status" value="1"/>
</dbReference>
<dbReference type="InterPro" id="IPR048278">
    <property type="entry name" value="PFN"/>
</dbReference>
<protein>
    <recommendedName>
        <fullName evidence="6">Profilin</fullName>
    </recommendedName>
</protein>
<reference evidence="7 8" key="1">
    <citation type="submission" date="2017-10" db="EMBL/GenBank/DDBJ databases">
        <title>Development of genomic resources for the powdery mildew, Erysiphe pulchra.</title>
        <authorList>
            <person name="Wadl P.A."/>
            <person name="Mack B.M."/>
            <person name="Moore G."/>
            <person name="Beltz S.B."/>
        </authorList>
    </citation>
    <scope>NUCLEOTIDE SEQUENCE [LARGE SCALE GENOMIC DNA]</scope>
    <source>
        <strain evidence="7">Cflorida</strain>
    </source>
</reference>
<evidence type="ECO:0000313" key="8">
    <source>
        <dbReference type="Proteomes" id="UP000237438"/>
    </source>
</evidence>
<sequence>YVDVSLIGSGRVDLATIVGFEDQGVWASSLGFDLSADEIKEVINGLKQTNLDKLRSEGLYISGERYVLIKAEDRTLIGRKGQEGVVIVKSKIAVLIAHYNKDMTA</sequence>
<evidence type="ECO:0000256" key="3">
    <source>
        <dbReference type="ARBA" id="ARBA00022490"/>
    </source>
</evidence>
<evidence type="ECO:0000256" key="5">
    <source>
        <dbReference type="ARBA" id="ARBA00023212"/>
    </source>
</evidence>
<dbReference type="EMBL" id="PEDP01001155">
    <property type="protein sequence ID" value="POS84149.1"/>
    <property type="molecule type" value="Genomic_DNA"/>
</dbReference>
<dbReference type="OrthoDB" id="421374at2759"/>
<dbReference type="AlphaFoldDB" id="A0A2S4PQ41"/>
<evidence type="ECO:0000256" key="2">
    <source>
        <dbReference type="ARBA" id="ARBA00010058"/>
    </source>
</evidence>
<feature type="non-terminal residue" evidence="7">
    <location>
        <position position="1"/>
    </location>
</feature>
<keyword evidence="8" id="KW-1185">Reference proteome</keyword>
<dbReference type="GO" id="GO:0005856">
    <property type="term" value="C:cytoskeleton"/>
    <property type="evidence" value="ECO:0007669"/>
    <property type="project" value="UniProtKB-SubCell"/>
</dbReference>
<organism evidence="7 8">
    <name type="scientific">Erysiphe pulchra</name>
    <dbReference type="NCBI Taxonomy" id="225359"/>
    <lineage>
        <taxon>Eukaryota</taxon>
        <taxon>Fungi</taxon>
        <taxon>Dikarya</taxon>
        <taxon>Ascomycota</taxon>
        <taxon>Pezizomycotina</taxon>
        <taxon>Leotiomycetes</taxon>
        <taxon>Erysiphales</taxon>
        <taxon>Erysiphaceae</taxon>
        <taxon>Erysiphe</taxon>
    </lineage>
</organism>
<dbReference type="STRING" id="225359.A0A2S4PQ41"/>
<dbReference type="SMART" id="SM00392">
    <property type="entry name" value="PROF"/>
    <property type="match status" value="1"/>
</dbReference>
<keyword evidence="5" id="KW-0206">Cytoskeleton</keyword>
<dbReference type="GO" id="GO:0005938">
    <property type="term" value="C:cell cortex"/>
    <property type="evidence" value="ECO:0007669"/>
    <property type="project" value="TreeGrafter"/>
</dbReference>
<dbReference type="GO" id="GO:0003785">
    <property type="term" value="F:actin monomer binding"/>
    <property type="evidence" value="ECO:0007669"/>
    <property type="project" value="TreeGrafter"/>
</dbReference>
<evidence type="ECO:0000256" key="1">
    <source>
        <dbReference type="ARBA" id="ARBA00004245"/>
    </source>
</evidence>
<dbReference type="PRINTS" id="PR00392">
    <property type="entry name" value="PROFILIN"/>
</dbReference>
<feature type="non-terminal residue" evidence="7">
    <location>
        <position position="105"/>
    </location>
</feature>
<comment type="similarity">
    <text evidence="2 6">Belongs to the profilin family.</text>
</comment>
<dbReference type="InterPro" id="IPR036140">
    <property type="entry name" value="PFN_sf"/>
</dbReference>
<comment type="subcellular location">
    <subcellularLocation>
        <location evidence="1">Cytoplasm</location>
        <location evidence="1">Cytoskeleton</location>
    </subcellularLocation>
</comment>
<evidence type="ECO:0000256" key="4">
    <source>
        <dbReference type="ARBA" id="ARBA00023203"/>
    </source>
</evidence>
<dbReference type="PANTHER" id="PTHR11604">
    <property type="entry name" value="PROFILIN"/>
    <property type="match status" value="1"/>
</dbReference>
<gene>
    <name evidence="7" type="ORF">EPUL_002944</name>
</gene>
<accession>A0A2S4PQ41</accession>
<dbReference type="Proteomes" id="UP000237438">
    <property type="component" value="Unassembled WGS sequence"/>
</dbReference>
<dbReference type="InterPro" id="IPR005455">
    <property type="entry name" value="PFN_euk"/>
</dbReference>
<evidence type="ECO:0000313" key="7">
    <source>
        <dbReference type="EMBL" id="POS84149.1"/>
    </source>
</evidence>
<dbReference type="SUPFAM" id="SSF55770">
    <property type="entry name" value="Profilin (actin-binding protein)"/>
    <property type="match status" value="1"/>
</dbReference>
<dbReference type="CDD" id="cd00148">
    <property type="entry name" value="PROF"/>
    <property type="match status" value="1"/>
</dbReference>
<keyword evidence="4 6" id="KW-0009">Actin-binding</keyword>
<comment type="caution">
    <text evidence="7">The sequence shown here is derived from an EMBL/GenBank/DDBJ whole genome shotgun (WGS) entry which is preliminary data.</text>
</comment>
<dbReference type="Gene3D" id="3.30.450.30">
    <property type="entry name" value="Dynein light chain 2a, cytoplasmic"/>
    <property type="match status" value="1"/>
</dbReference>
<proteinExistence type="inferred from homology"/>
<dbReference type="PANTHER" id="PTHR11604:SF0">
    <property type="entry name" value="PROFILIN"/>
    <property type="match status" value="1"/>
</dbReference>
<keyword evidence="3" id="KW-0963">Cytoplasm</keyword>
<evidence type="ECO:0000256" key="6">
    <source>
        <dbReference type="RuleBase" id="RU003909"/>
    </source>
</evidence>